<keyword evidence="1" id="KW-1133">Transmembrane helix</keyword>
<keyword evidence="3" id="KW-1185">Reference proteome</keyword>
<keyword evidence="1" id="KW-0472">Membrane</keyword>
<feature type="transmembrane region" description="Helical" evidence="1">
    <location>
        <begin position="156"/>
        <end position="179"/>
    </location>
</feature>
<reference evidence="2 3" key="1">
    <citation type="submission" date="2021-08" db="EMBL/GenBank/DDBJ databases">
        <title>Draft Genome Sequence of Phanerochaete sordida strain YK-624.</title>
        <authorList>
            <person name="Mori T."/>
            <person name="Dohra H."/>
            <person name="Suzuki T."/>
            <person name="Kawagishi H."/>
            <person name="Hirai H."/>
        </authorList>
    </citation>
    <scope>NUCLEOTIDE SEQUENCE [LARGE SCALE GENOMIC DNA]</scope>
    <source>
        <strain evidence="2 3">YK-624</strain>
    </source>
</reference>
<comment type="caution">
    <text evidence="2">The sequence shown here is derived from an EMBL/GenBank/DDBJ whole genome shotgun (WGS) entry which is preliminary data.</text>
</comment>
<accession>A0A9P3LIZ3</accession>
<dbReference type="AlphaFoldDB" id="A0A9P3LIZ3"/>
<name>A0A9P3LIZ3_9APHY</name>
<gene>
    <name evidence="2" type="ORF">PsYK624_132410</name>
</gene>
<dbReference type="Proteomes" id="UP000703269">
    <property type="component" value="Unassembled WGS sequence"/>
</dbReference>
<dbReference type="PANTHER" id="PTHR40465:SF1">
    <property type="entry name" value="DUF6534 DOMAIN-CONTAINING PROTEIN"/>
    <property type="match status" value="1"/>
</dbReference>
<organism evidence="2 3">
    <name type="scientific">Phanerochaete sordida</name>
    <dbReference type="NCBI Taxonomy" id="48140"/>
    <lineage>
        <taxon>Eukaryota</taxon>
        <taxon>Fungi</taxon>
        <taxon>Dikarya</taxon>
        <taxon>Basidiomycota</taxon>
        <taxon>Agaricomycotina</taxon>
        <taxon>Agaricomycetes</taxon>
        <taxon>Polyporales</taxon>
        <taxon>Phanerochaetaceae</taxon>
        <taxon>Phanerochaete</taxon>
    </lineage>
</organism>
<dbReference type="EMBL" id="BPQB01000066">
    <property type="protein sequence ID" value="GJE97031.1"/>
    <property type="molecule type" value="Genomic_DNA"/>
</dbReference>
<feature type="transmembrane region" description="Helical" evidence="1">
    <location>
        <begin position="15"/>
        <end position="41"/>
    </location>
</feature>
<feature type="transmembrane region" description="Helical" evidence="1">
    <location>
        <begin position="93"/>
        <end position="111"/>
    </location>
</feature>
<keyword evidence="1" id="KW-0812">Transmembrane</keyword>
<dbReference type="OrthoDB" id="2953893at2759"/>
<evidence type="ECO:0000313" key="3">
    <source>
        <dbReference type="Proteomes" id="UP000703269"/>
    </source>
</evidence>
<sequence>MATVNVTLPVDVAPIAAPLLFTTLIHWYLYGALAVQVYLYYHAFPHDALPTQGLVYSLFAAGSAQMALGTRAAFRAYASHFGDTAVLAQRGWLAGPVLGGLVTAAVQLYYAQHVHALGRSRSLQILTSSLALTQGAAALVAGAQRAHGANDAVSTAVWLAACAACDVAIACAMLTLFLCPRTPASTAAAAPPAARASRAVRLVVASGVLTGASYACLCGARC</sequence>
<dbReference type="PANTHER" id="PTHR40465">
    <property type="entry name" value="CHROMOSOME 1, WHOLE GENOME SHOTGUN SEQUENCE"/>
    <property type="match status" value="1"/>
</dbReference>
<proteinExistence type="predicted"/>
<evidence type="ECO:0000313" key="2">
    <source>
        <dbReference type="EMBL" id="GJE97031.1"/>
    </source>
</evidence>
<protein>
    <submittedName>
        <fullName evidence="2">Uncharacterized protein</fullName>
    </submittedName>
</protein>
<evidence type="ECO:0000256" key="1">
    <source>
        <dbReference type="SAM" id="Phobius"/>
    </source>
</evidence>
<feature type="transmembrane region" description="Helical" evidence="1">
    <location>
        <begin position="53"/>
        <end position="73"/>
    </location>
</feature>
<feature type="transmembrane region" description="Helical" evidence="1">
    <location>
        <begin position="123"/>
        <end position="144"/>
    </location>
</feature>